<evidence type="ECO:0000256" key="8">
    <source>
        <dbReference type="ARBA" id="ARBA00047685"/>
    </source>
</evidence>
<dbReference type="EMBL" id="QWLA01000016">
    <property type="protein sequence ID" value="RIH87779.1"/>
    <property type="molecule type" value="Genomic_DNA"/>
</dbReference>
<evidence type="ECO:0000256" key="9">
    <source>
        <dbReference type="ARBA" id="ARBA00048792"/>
    </source>
</evidence>
<dbReference type="PROSITE" id="PS00198">
    <property type="entry name" value="4FE4S_FER_1"/>
    <property type="match status" value="1"/>
</dbReference>
<evidence type="ECO:0000256" key="6">
    <source>
        <dbReference type="ARBA" id="ARBA00030119"/>
    </source>
</evidence>
<feature type="domain" description="4Fe-4S ferredoxin-type" evidence="13">
    <location>
        <begin position="393"/>
        <end position="423"/>
    </location>
</feature>
<dbReference type="OrthoDB" id="9794954at2"/>
<comment type="catalytic activity">
    <reaction evidence="9">
        <text>5,6-dihydrouracil + NAD(+) = uracil + NADH + H(+)</text>
        <dbReference type="Rhea" id="RHEA:20189"/>
        <dbReference type="ChEBI" id="CHEBI:15378"/>
        <dbReference type="ChEBI" id="CHEBI:15901"/>
        <dbReference type="ChEBI" id="CHEBI:17568"/>
        <dbReference type="ChEBI" id="CHEBI:57540"/>
        <dbReference type="ChEBI" id="CHEBI:57945"/>
        <dbReference type="EC" id="1.3.1.1"/>
    </reaction>
</comment>
<dbReference type="InterPro" id="IPR017900">
    <property type="entry name" value="4Fe4S_Fe_S_CS"/>
</dbReference>
<dbReference type="EC" id="1.3.1.1" evidence="12"/>
<dbReference type="GO" id="GO:0046872">
    <property type="term" value="F:metal ion binding"/>
    <property type="evidence" value="ECO:0007669"/>
    <property type="project" value="UniProtKB-KW"/>
</dbReference>
<comment type="caution">
    <text evidence="14">The sequence shown here is derived from an EMBL/GenBank/DDBJ whole genome shotgun (WGS) entry which is preliminary data.</text>
</comment>
<reference evidence="14 15" key="1">
    <citation type="submission" date="2018-08" db="EMBL/GenBank/DDBJ databases">
        <title>Meiothermus roseus NBRC 110900 genome sequencing project.</title>
        <authorList>
            <person name="Da Costa M.S."/>
            <person name="Albuquerque L."/>
            <person name="Raposo P."/>
            <person name="Froufe H.J.C."/>
            <person name="Barroso C.S."/>
            <person name="Egas C."/>
        </authorList>
    </citation>
    <scope>NUCLEOTIDE SEQUENCE [LARGE SCALE GENOMIC DNA]</scope>
    <source>
        <strain evidence="14 15">NBRC 110900</strain>
    </source>
</reference>
<protein>
    <recommendedName>
        <fullName evidence="12">dihydrouracil dehydrogenase (NAD(+))</fullName>
        <ecNumber evidence="12">1.3.1.1</ecNumber>
    </recommendedName>
    <alternativeName>
        <fullName evidence="7">Dihydrothymine dehydrogenase</fullName>
    </alternativeName>
    <alternativeName>
        <fullName evidence="6">Dihydrouracil dehydrogenase</fullName>
    </alternativeName>
</protein>
<sequence>MADLRINFAGIKSPNPFWLASAPPTNSGAQIHKAFEYGWGGAVWKTIGAPVLNVSNRYGAWHYGSQKMLAINNVELISDRPLEVNLREIRDVKRHWPDRAVIVSAMVESTPEAWRDIVLRIEDTGADGIELNYGCPHGMSERGMGSAVGQVPEYCEQITSWVTSVAKIPVIVKLTPNITNISYPAKAAVAGGAQAISLINTINSIVAVDLDTLEITPNIGGKGGHGGYAGPAVKPIALHLLSQVATTPEVAKSGIPISGMGGISTWKDAAEFLLLGASSLQVCTAVMHYGYRIIEDLCDGLSSWMDSKGFKTVDEVVGKSLWRISDFKDFDLAFRAVARIDLEKCIKCNLCYVACNDTAHQCIDLVDASGNVVQPYSYDVRSNGKHEAVSTRPQPVVREEDCVGCRLCHNVCPVDGCITMVEVPSGRASITWDQLTRERPEVGTDWEAMERYRKEVGIEIH</sequence>
<evidence type="ECO:0000256" key="10">
    <source>
        <dbReference type="ARBA" id="ARBA00049578"/>
    </source>
</evidence>
<evidence type="ECO:0000256" key="11">
    <source>
        <dbReference type="ARBA" id="ARBA00049714"/>
    </source>
</evidence>
<dbReference type="AlphaFoldDB" id="A0A399EXL0"/>
<evidence type="ECO:0000256" key="1">
    <source>
        <dbReference type="ARBA" id="ARBA00010804"/>
    </source>
</evidence>
<dbReference type="GO" id="GO:0004159">
    <property type="term" value="F:dihydropyrimidine dehydrogenase (NAD+) activity"/>
    <property type="evidence" value="ECO:0007669"/>
    <property type="project" value="UniProtKB-EC"/>
</dbReference>
<dbReference type="InterPro" id="IPR013785">
    <property type="entry name" value="Aldolase_TIM"/>
</dbReference>
<dbReference type="GO" id="GO:0002058">
    <property type="term" value="F:uracil binding"/>
    <property type="evidence" value="ECO:0007669"/>
    <property type="project" value="TreeGrafter"/>
</dbReference>
<dbReference type="GO" id="GO:0005737">
    <property type="term" value="C:cytoplasm"/>
    <property type="evidence" value="ECO:0007669"/>
    <property type="project" value="InterPro"/>
</dbReference>
<keyword evidence="4" id="KW-0408">Iron</keyword>
<evidence type="ECO:0000256" key="2">
    <source>
        <dbReference type="ARBA" id="ARBA00022723"/>
    </source>
</evidence>
<organism evidence="14 15">
    <name type="scientific">Calidithermus roseus</name>
    <dbReference type="NCBI Taxonomy" id="1644118"/>
    <lineage>
        <taxon>Bacteria</taxon>
        <taxon>Thermotogati</taxon>
        <taxon>Deinococcota</taxon>
        <taxon>Deinococci</taxon>
        <taxon>Thermales</taxon>
        <taxon>Thermaceae</taxon>
        <taxon>Calidithermus</taxon>
    </lineage>
</organism>
<dbReference type="PROSITE" id="PS51379">
    <property type="entry name" value="4FE4S_FER_2"/>
    <property type="match status" value="2"/>
</dbReference>
<evidence type="ECO:0000313" key="15">
    <source>
        <dbReference type="Proteomes" id="UP000265341"/>
    </source>
</evidence>
<dbReference type="GO" id="GO:0006212">
    <property type="term" value="P:uracil catabolic process"/>
    <property type="evidence" value="ECO:0007669"/>
    <property type="project" value="TreeGrafter"/>
</dbReference>
<keyword evidence="3 14" id="KW-0560">Oxidoreductase</keyword>
<evidence type="ECO:0000256" key="3">
    <source>
        <dbReference type="ARBA" id="ARBA00023002"/>
    </source>
</evidence>
<proteinExistence type="inferred from homology"/>
<comment type="subunit">
    <text evidence="11">Heterotetramer of 2 PreA and 2 PreT subunits.</text>
</comment>
<dbReference type="Pfam" id="PF01180">
    <property type="entry name" value="DHO_dh"/>
    <property type="match status" value="1"/>
</dbReference>
<dbReference type="SUPFAM" id="SSF54862">
    <property type="entry name" value="4Fe-4S ferredoxins"/>
    <property type="match status" value="1"/>
</dbReference>
<dbReference type="InterPro" id="IPR005720">
    <property type="entry name" value="Dihydroorotate_DH_cat"/>
</dbReference>
<dbReference type="GO" id="GO:0050661">
    <property type="term" value="F:NADP binding"/>
    <property type="evidence" value="ECO:0007669"/>
    <property type="project" value="TreeGrafter"/>
</dbReference>
<dbReference type="RefSeq" id="WP_119276499.1">
    <property type="nucleotide sequence ID" value="NZ_QWLA01000016.1"/>
</dbReference>
<dbReference type="FunFam" id="3.20.20.70:FF:000027">
    <property type="entry name" value="Dihydropyrimidine dehydrogenase [NADP(+)]"/>
    <property type="match status" value="1"/>
</dbReference>
<dbReference type="SUPFAM" id="SSF51395">
    <property type="entry name" value="FMN-linked oxidoreductases"/>
    <property type="match status" value="1"/>
</dbReference>
<evidence type="ECO:0000256" key="12">
    <source>
        <dbReference type="ARBA" id="ARBA00049728"/>
    </source>
</evidence>
<dbReference type="InterPro" id="IPR017896">
    <property type="entry name" value="4Fe4S_Fe-S-bd"/>
</dbReference>
<keyword evidence="2" id="KW-0479">Metal-binding</keyword>
<accession>A0A399EXL0</accession>
<evidence type="ECO:0000256" key="5">
    <source>
        <dbReference type="ARBA" id="ARBA00023014"/>
    </source>
</evidence>
<keyword evidence="5" id="KW-0411">Iron-sulfur</keyword>
<evidence type="ECO:0000313" key="14">
    <source>
        <dbReference type="EMBL" id="RIH87779.1"/>
    </source>
</evidence>
<evidence type="ECO:0000256" key="7">
    <source>
        <dbReference type="ARBA" id="ARBA00032722"/>
    </source>
</evidence>
<evidence type="ECO:0000256" key="4">
    <source>
        <dbReference type="ARBA" id="ARBA00023004"/>
    </source>
</evidence>
<dbReference type="GO" id="GO:0006210">
    <property type="term" value="P:thymine catabolic process"/>
    <property type="evidence" value="ECO:0007669"/>
    <property type="project" value="TreeGrafter"/>
</dbReference>
<comment type="similarity">
    <text evidence="1">Belongs to the dihydropyrimidine dehydrogenase family.</text>
</comment>
<dbReference type="PANTHER" id="PTHR43073">
    <property type="entry name" value="DIHYDROPYRIMIDINE DEHYDROGENASE [NADP(+)]"/>
    <property type="match status" value="1"/>
</dbReference>
<comment type="catalytic activity">
    <reaction evidence="8">
        <text>5,6-dihydrothymine + NAD(+) = thymine + NADH + H(+)</text>
        <dbReference type="Rhea" id="RHEA:28791"/>
        <dbReference type="ChEBI" id="CHEBI:15378"/>
        <dbReference type="ChEBI" id="CHEBI:17821"/>
        <dbReference type="ChEBI" id="CHEBI:27468"/>
        <dbReference type="ChEBI" id="CHEBI:57540"/>
        <dbReference type="ChEBI" id="CHEBI:57945"/>
        <dbReference type="EC" id="1.3.1.1"/>
    </reaction>
</comment>
<dbReference type="Pfam" id="PF14697">
    <property type="entry name" value="Fer4_21"/>
    <property type="match status" value="1"/>
</dbReference>
<dbReference type="CDD" id="cd02940">
    <property type="entry name" value="DHPD_FMN"/>
    <property type="match status" value="1"/>
</dbReference>
<dbReference type="PANTHER" id="PTHR43073:SF2">
    <property type="entry name" value="DIHYDROPYRIMIDINE DEHYDROGENASE [NADP(+)]"/>
    <property type="match status" value="1"/>
</dbReference>
<dbReference type="Gene3D" id="3.30.70.20">
    <property type="match status" value="1"/>
</dbReference>
<dbReference type="Proteomes" id="UP000265341">
    <property type="component" value="Unassembled WGS sequence"/>
</dbReference>
<gene>
    <name evidence="14" type="primary">preA</name>
    <name evidence="14" type="ORF">Mrose_01174</name>
</gene>
<evidence type="ECO:0000259" key="13">
    <source>
        <dbReference type="PROSITE" id="PS51379"/>
    </source>
</evidence>
<comment type="function">
    <text evidence="10">Involved in pyrimidine base degradation. Catalyzes physiologically the reduction of uracil to 5,6-dihydrouracil (DHU) by using NADH as a specific cosubstrate. It also catalyzes the reverse reaction and the reduction of thymine to 5,6-dihydrothymine (DHT).</text>
</comment>
<keyword evidence="15" id="KW-1185">Reference proteome</keyword>
<name>A0A399EXL0_9DEIN</name>
<feature type="domain" description="4Fe-4S ferredoxin-type" evidence="13">
    <location>
        <begin position="336"/>
        <end position="365"/>
    </location>
</feature>
<dbReference type="Gene3D" id="3.20.20.70">
    <property type="entry name" value="Aldolase class I"/>
    <property type="match status" value="1"/>
</dbReference>
<dbReference type="NCBIfam" id="NF006183">
    <property type="entry name" value="PRK08318.1"/>
    <property type="match status" value="1"/>
</dbReference>
<dbReference type="GO" id="GO:0051536">
    <property type="term" value="F:iron-sulfur cluster binding"/>
    <property type="evidence" value="ECO:0007669"/>
    <property type="project" value="UniProtKB-KW"/>
</dbReference>